<dbReference type="InterPro" id="IPR000847">
    <property type="entry name" value="LysR_HTH_N"/>
</dbReference>
<keyword evidence="7" id="KW-1185">Reference proteome</keyword>
<dbReference type="Gene3D" id="1.10.10.10">
    <property type="entry name" value="Winged helix-like DNA-binding domain superfamily/Winged helix DNA-binding domain"/>
    <property type="match status" value="1"/>
</dbReference>
<dbReference type="GO" id="GO:0003700">
    <property type="term" value="F:DNA-binding transcription factor activity"/>
    <property type="evidence" value="ECO:0007669"/>
    <property type="project" value="InterPro"/>
</dbReference>
<dbReference type="PRINTS" id="PR00039">
    <property type="entry name" value="HTHLYSR"/>
</dbReference>
<evidence type="ECO:0000259" key="5">
    <source>
        <dbReference type="PROSITE" id="PS50931"/>
    </source>
</evidence>
<dbReference type="Pfam" id="PF00126">
    <property type="entry name" value="HTH_1"/>
    <property type="match status" value="1"/>
</dbReference>
<sequence>MNSMDLYNVFYHAALHESFTRASEVLFVTQSSVSQSIRQLETALGMPLFYRKGRTVSLTSAGETLFDFVSQAIKSIEKGEKELLRLQGLDRGHLQLGASDTLSRYVLMGPLQDFHQKYPNIRLSIQNRPSPVSKARVKEGALDLALVNHTGSLEDKDLVYLRLASEENVWITSTDYAKAHKLLRRALSLSELAMHPLVTLEKNSTTRRLLEDFLARHQLHLEPEFEFGSVDLIVDMIASGVGIGFVPKMALQNAPESVVVLSTEIAVPSTDLCLIHSRHLPLTAAAEAFLEVMRGAF</sequence>
<dbReference type="STRING" id="1120920.SAMN03080599_01385"/>
<keyword evidence="2" id="KW-0805">Transcription regulation</keyword>
<name>A0A1G5RZE3_9FIRM</name>
<dbReference type="PANTHER" id="PTHR30126:SF64">
    <property type="entry name" value="HTH-TYPE TRANSCRIPTIONAL REGULATOR CITR"/>
    <property type="match status" value="1"/>
</dbReference>
<dbReference type="Gene3D" id="3.40.190.290">
    <property type="match status" value="1"/>
</dbReference>
<dbReference type="RefSeq" id="WP_092590167.1">
    <property type="nucleotide sequence ID" value="NZ_FMWL01000005.1"/>
</dbReference>
<evidence type="ECO:0000256" key="2">
    <source>
        <dbReference type="ARBA" id="ARBA00023015"/>
    </source>
</evidence>
<dbReference type="EMBL" id="FMWL01000005">
    <property type="protein sequence ID" value="SCZ78689.1"/>
    <property type="molecule type" value="Genomic_DNA"/>
</dbReference>
<dbReference type="FunFam" id="1.10.10.10:FF:000001">
    <property type="entry name" value="LysR family transcriptional regulator"/>
    <property type="match status" value="1"/>
</dbReference>
<proteinExistence type="inferred from homology"/>
<accession>A0A1G5RZE3</accession>
<evidence type="ECO:0000256" key="3">
    <source>
        <dbReference type="ARBA" id="ARBA00023125"/>
    </source>
</evidence>
<dbReference type="Pfam" id="PF03466">
    <property type="entry name" value="LysR_substrate"/>
    <property type="match status" value="1"/>
</dbReference>
<dbReference type="Proteomes" id="UP000199208">
    <property type="component" value="Unassembled WGS sequence"/>
</dbReference>
<reference evidence="6 7" key="1">
    <citation type="submission" date="2016-10" db="EMBL/GenBank/DDBJ databases">
        <authorList>
            <person name="de Groot N.N."/>
        </authorList>
    </citation>
    <scope>NUCLEOTIDE SEQUENCE [LARGE SCALE GENOMIC DNA]</scope>
    <source>
        <strain evidence="6 7">DSM 2784</strain>
    </source>
</reference>
<evidence type="ECO:0000313" key="6">
    <source>
        <dbReference type="EMBL" id="SCZ78689.1"/>
    </source>
</evidence>
<dbReference type="InterPro" id="IPR036388">
    <property type="entry name" value="WH-like_DNA-bd_sf"/>
</dbReference>
<dbReference type="PROSITE" id="PS50931">
    <property type="entry name" value="HTH_LYSR"/>
    <property type="match status" value="1"/>
</dbReference>
<dbReference type="SUPFAM" id="SSF46785">
    <property type="entry name" value="Winged helix' DNA-binding domain"/>
    <property type="match status" value="1"/>
</dbReference>
<dbReference type="OrthoDB" id="9778774at2"/>
<keyword evidence="4" id="KW-0804">Transcription</keyword>
<dbReference type="SUPFAM" id="SSF53850">
    <property type="entry name" value="Periplasmic binding protein-like II"/>
    <property type="match status" value="1"/>
</dbReference>
<protein>
    <submittedName>
        <fullName evidence="6">DNA-binding transcriptional regulator, LysR family</fullName>
    </submittedName>
</protein>
<dbReference type="AlphaFoldDB" id="A0A1G5RZE3"/>
<evidence type="ECO:0000256" key="1">
    <source>
        <dbReference type="ARBA" id="ARBA00009437"/>
    </source>
</evidence>
<dbReference type="PANTHER" id="PTHR30126">
    <property type="entry name" value="HTH-TYPE TRANSCRIPTIONAL REGULATOR"/>
    <property type="match status" value="1"/>
</dbReference>
<dbReference type="InterPro" id="IPR005119">
    <property type="entry name" value="LysR_subst-bd"/>
</dbReference>
<dbReference type="CDD" id="cd05466">
    <property type="entry name" value="PBP2_LTTR_substrate"/>
    <property type="match status" value="1"/>
</dbReference>
<comment type="similarity">
    <text evidence="1">Belongs to the LysR transcriptional regulatory family.</text>
</comment>
<keyword evidence="3 6" id="KW-0238">DNA-binding</keyword>
<dbReference type="InterPro" id="IPR036390">
    <property type="entry name" value="WH_DNA-bd_sf"/>
</dbReference>
<evidence type="ECO:0000256" key="4">
    <source>
        <dbReference type="ARBA" id="ARBA00023163"/>
    </source>
</evidence>
<gene>
    <name evidence="6" type="ORF">SAMN03080599_01385</name>
</gene>
<evidence type="ECO:0000313" key="7">
    <source>
        <dbReference type="Proteomes" id="UP000199208"/>
    </source>
</evidence>
<dbReference type="GO" id="GO:0000976">
    <property type="term" value="F:transcription cis-regulatory region binding"/>
    <property type="evidence" value="ECO:0007669"/>
    <property type="project" value="TreeGrafter"/>
</dbReference>
<feature type="domain" description="HTH lysR-type" evidence="5">
    <location>
        <begin position="1"/>
        <end position="59"/>
    </location>
</feature>
<organism evidence="6 7">
    <name type="scientific">Acidaminobacter hydrogenoformans DSM 2784</name>
    <dbReference type="NCBI Taxonomy" id="1120920"/>
    <lineage>
        <taxon>Bacteria</taxon>
        <taxon>Bacillati</taxon>
        <taxon>Bacillota</taxon>
        <taxon>Clostridia</taxon>
        <taxon>Peptostreptococcales</taxon>
        <taxon>Acidaminobacteraceae</taxon>
        <taxon>Acidaminobacter</taxon>
    </lineage>
</organism>